<dbReference type="PANTHER" id="PTHR19854">
    <property type="entry name" value="TRANSDUCIN BETA-LIKE 3"/>
    <property type="match status" value="1"/>
</dbReference>
<sequence>MTTKPPTPEYIFRGHNGEVNSLTLAKNDQYLLSSDQNGIIFVWDMKDKRSIFKWQAHSGAILYIWATDDIIISQGREGLLKIWDFTLMLQGESTDPKFQHLVESLHFCKFSSVSFRSKVMIAYPKDRDTVVISEALSGLPLYTVKCDELGIGACMSLKLFVSKEQLMLLCGYESGKTSLWAINDSKANMIWLANNHVEPVLSMDVNDEATAGISAGADNNLVLFDVNQNDHRVIRSTQIKHHGVSDVKFRSDSRIIATAGWDSKIRVFSVKTLKPLAILNFHRASIYTIGFTQVDDNQASERDESGLIIDKPKNYLAAGSKDGRISLWQIY</sequence>
<keyword evidence="2" id="KW-0677">Repeat</keyword>
<dbReference type="PANTHER" id="PTHR19854:SF1">
    <property type="entry name" value="GUANINE NUCLEOTIDE-BINDING PROTEIN SUBUNIT BETA-LIKE PROTEIN 1"/>
    <property type="match status" value="1"/>
</dbReference>
<gene>
    <name evidence="6" type="primary">asa1</name>
    <name evidence="6" type="ORF">K7432_009250</name>
</gene>
<comment type="similarity">
    <text evidence="3">Belongs to the WD repeat ASA1 family.</text>
</comment>
<evidence type="ECO:0000256" key="2">
    <source>
        <dbReference type="ARBA" id="ARBA00022737"/>
    </source>
</evidence>
<dbReference type="SMART" id="SM00320">
    <property type="entry name" value="WD40"/>
    <property type="match status" value="5"/>
</dbReference>
<keyword evidence="1 5" id="KW-0853">WD repeat</keyword>
<feature type="repeat" description="WD" evidence="5">
    <location>
        <begin position="12"/>
        <end position="53"/>
    </location>
</feature>
<keyword evidence="7" id="KW-1185">Reference proteome</keyword>
<dbReference type="InterPro" id="IPR019775">
    <property type="entry name" value="WD40_repeat_CS"/>
</dbReference>
<dbReference type="Pfam" id="PF00400">
    <property type="entry name" value="WD40"/>
    <property type="match status" value="2"/>
</dbReference>
<evidence type="ECO:0000256" key="4">
    <source>
        <dbReference type="ARBA" id="ARBA00040563"/>
    </source>
</evidence>
<comment type="caution">
    <text evidence="6">The sequence shown here is derived from an EMBL/GenBank/DDBJ whole genome shotgun (WGS) entry which is preliminary data.</text>
</comment>
<evidence type="ECO:0000256" key="5">
    <source>
        <dbReference type="PROSITE-ProRule" id="PRU00221"/>
    </source>
</evidence>
<dbReference type="Gene3D" id="2.130.10.10">
    <property type="entry name" value="YVTN repeat-like/Quinoprotein amine dehydrogenase"/>
    <property type="match status" value="2"/>
</dbReference>
<evidence type="ECO:0000256" key="1">
    <source>
        <dbReference type="ARBA" id="ARBA00022574"/>
    </source>
</evidence>
<dbReference type="EMBL" id="JASJQH010000558">
    <property type="protein sequence ID" value="KAK9763781.1"/>
    <property type="molecule type" value="Genomic_DNA"/>
</dbReference>
<dbReference type="PROSITE" id="PS50082">
    <property type="entry name" value="WD_REPEATS_2"/>
    <property type="match status" value="2"/>
</dbReference>
<dbReference type="PROSITE" id="PS00678">
    <property type="entry name" value="WD_REPEATS_1"/>
    <property type="match status" value="1"/>
</dbReference>
<dbReference type="Proteomes" id="UP001479436">
    <property type="component" value="Unassembled WGS sequence"/>
</dbReference>
<dbReference type="InterPro" id="IPR001680">
    <property type="entry name" value="WD40_rpt"/>
</dbReference>
<dbReference type="InterPro" id="IPR015943">
    <property type="entry name" value="WD40/YVTN_repeat-like_dom_sf"/>
</dbReference>
<name>A0ABR2WQS4_9FUNG</name>
<organism evidence="6 7">
    <name type="scientific">Basidiobolus ranarum</name>
    <dbReference type="NCBI Taxonomy" id="34480"/>
    <lineage>
        <taxon>Eukaryota</taxon>
        <taxon>Fungi</taxon>
        <taxon>Fungi incertae sedis</taxon>
        <taxon>Zoopagomycota</taxon>
        <taxon>Entomophthoromycotina</taxon>
        <taxon>Basidiobolomycetes</taxon>
        <taxon>Basidiobolales</taxon>
        <taxon>Basidiobolaceae</taxon>
        <taxon>Basidiobolus</taxon>
    </lineage>
</organism>
<feature type="repeat" description="WD" evidence="5">
    <location>
        <begin position="314"/>
        <end position="331"/>
    </location>
</feature>
<proteinExistence type="inferred from homology"/>
<evidence type="ECO:0000256" key="3">
    <source>
        <dbReference type="ARBA" id="ARBA00037931"/>
    </source>
</evidence>
<dbReference type="SUPFAM" id="SSF50978">
    <property type="entry name" value="WD40 repeat-like"/>
    <property type="match status" value="1"/>
</dbReference>
<dbReference type="InterPro" id="IPR036322">
    <property type="entry name" value="WD40_repeat_dom_sf"/>
</dbReference>
<accession>A0ABR2WQS4</accession>
<dbReference type="PROSITE" id="PS50294">
    <property type="entry name" value="WD_REPEATS_REGION"/>
    <property type="match status" value="1"/>
</dbReference>
<evidence type="ECO:0000313" key="6">
    <source>
        <dbReference type="EMBL" id="KAK9763781.1"/>
    </source>
</evidence>
<evidence type="ECO:0000313" key="7">
    <source>
        <dbReference type="Proteomes" id="UP001479436"/>
    </source>
</evidence>
<protein>
    <recommendedName>
        <fullName evidence="4">ASTRA-associated protein 1</fullName>
    </recommendedName>
</protein>
<reference evidence="6 7" key="1">
    <citation type="submission" date="2023-04" db="EMBL/GenBank/DDBJ databases">
        <title>Genome of Basidiobolus ranarum AG-B5.</title>
        <authorList>
            <person name="Stajich J.E."/>
            <person name="Carter-House D."/>
            <person name="Gryganskyi A."/>
        </authorList>
    </citation>
    <scope>NUCLEOTIDE SEQUENCE [LARGE SCALE GENOMIC DNA]</scope>
    <source>
        <strain evidence="6 7">AG-B5</strain>
    </source>
</reference>